<dbReference type="Proteomes" id="UP000053512">
    <property type="component" value="Unassembled WGS sequence"/>
</dbReference>
<dbReference type="InterPro" id="IPR036388">
    <property type="entry name" value="WH-like_DNA-bd_sf"/>
</dbReference>
<dbReference type="Pfam" id="PF00480">
    <property type="entry name" value="ROK"/>
    <property type="match status" value="1"/>
</dbReference>
<name>A0A0W8IQF4_KOCRO</name>
<evidence type="ECO:0000313" key="2">
    <source>
        <dbReference type="EMBL" id="KUG62028.1"/>
    </source>
</evidence>
<dbReference type="PANTHER" id="PTHR18964">
    <property type="entry name" value="ROK (REPRESSOR, ORF, KINASE) FAMILY"/>
    <property type="match status" value="1"/>
</dbReference>
<dbReference type="EMBL" id="LQBK01000002">
    <property type="protein sequence ID" value="KUG62028.1"/>
    <property type="molecule type" value="Genomic_DNA"/>
</dbReference>
<accession>A0A0W8IQF4</accession>
<comment type="similarity">
    <text evidence="1">Belongs to the ROK (NagC/XylR) family.</text>
</comment>
<evidence type="ECO:0000256" key="1">
    <source>
        <dbReference type="ARBA" id="ARBA00006479"/>
    </source>
</evidence>
<dbReference type="PANTHER" id="PTHR18964:SF149">
    <property type="entry name" value="BIFUNCTIONAL UDP-N-ACETYLGLUCOSAMINE 2-EPIMERASE_N-ACETYLMANNOSAMINE KINASE"/>
    <property type="match status" value="1"/>
</dbReference>
<dbReference type="Gene3D" id="3.30.420.40">
    <property type="match status" value="2"/>
</dbReference>
<gene>
    <name evidence="2" type="ORF">AVL61_02805</name>
</gene>
<comment type="caution">
    <text evidence="2">The sequence shown here is derived from an EMBL/GenBank/DDBJ whole genome shotgun (WGS) entry which is preliminary data.</text>
</comment>
<dbReference type="eggNOG" id="COG1940">
    <property type="taxonomic scope" value="Bacteria"/>
</dbReference>
<protein>
    <submittedName>
        <fullName evidence="2">ROK family transcriptional regulator</fullName>
    </submittedName>
</protein>
<dbReference type="InterPro" id="IPR000600">
    <property type="entry name" value="ROK"/>
</dbReference>
<evidence type="ECO:0000313" key="3">
    <source>
        <dbReference type="Proteomes" id="UP000053512"/>
    </source>
</evidence>
<organism evidence="2 3">
    <name type="scientific">Kocuria rosea subsp. polaris</name>
    <dbReference type="NCBI Taxonomy" id="136273"/>
    <lineage>
        <taxon>Bacteria</taxon>
        <taxon>Bacillati</taxon>
        <taxon>Actinomycetota</taxon>
        <taxon>Actinomycetes</taxon>
        <taxon>Micrococcales</taxon>
        <taxon>Micrococcaceae</taxon>
        <taxon>Kocuria</taxon>
    </lineage>
</organism>
<sequence>MWITVRDGQGVHVGRTGTSPQLLRRTNTVAVLDVMRESGVVTVTELIEATGLVRTTVIAVCDELLRTGWIEELEGASHAQVGRPARRFRFRDRAGFVIGVDVGEVKTTAVVADLRGRVLGRTTRAFADPAPARRLATVDDAVDGALADASVLPESVLAAAVGVAAPVDRGGRISHGQPFWAAFDLGLESRLQGRHGWPVLLANDANLAAMAERWRGVACGVDDLVVMLAGERIGTGVMEAGRLLHGRSGAAGELGSLTLVEGVGSPDGIAALCRAWGDEAVRHGAPETVLRELAGPSGTVGAEAVFRAAAVGDEVAQRILDRLAERLARVIGLLGTLFDPELVVVAGAVAESAGVLLGRIEEQLPRFAATPPRVAVSVLGEEVVSVGAVRLALDHVERHALDLELLAARREPDPDGAGSPRG</sequence>
<dbReference type="OrthoDB" id="37575at2"/>
<dbReference type="SUPFAM" id="SSF53067">
    <property type="entry name" value="Actin-like ATPase domain"/>
    <property type="match status" value="1"/>
</dbReference>
<dbReference type="InterPro" id="IPR036390">
    <property type="entry name" value="WH_DNA-bd_sf"/>
</dbReference>
<dbReference type="Gene3D" id="1.10.10.10">
    <property type="entry name" value="Winged helix-like DNA-binding domain superfamily/Winged helix DNA-binding domain"/>
    <property type="match status" value="1"/>
</dbReference>
<dbReference type="AlphaFoldDB" id="A0A0W8IQF4"/>
<reference evidence="3" key="1">
    <citation type="submission" date="2015-12" db="EMBL/GenBank/DDBJ databases">
        <authorList>
            <person name="Nair G.R."/>
            <person name="Kaur G."/>
            <person name="Mayilraj S."/>
        </authorList>
    </citation>
    <scope>NUCLEOTIDE SEQUENCE [LARGE SCALE GENOMIC DNA]</scope>
    <source>
        <strain evidence="3">CD08_4</strain>
    </source>
</reference>
<dbReference type="InterPro" id="IPR043129">
    <property type="entry name" value="ATPase_NBD"/>
</dbReference>
<proteinExistence type="inferred from homology"/>
<dbReference type="STRING" id="136273.GY22_06490"/>
<dbReference type="SUPFAM" id="SSF46785">
    <property type="entry name" value="Winged helix' DNA-binding domain"/>
    <property type="match status" value="1"/>
</dbReference>